<name>A0ABD2A8U9_VESSQ</name>
<reference evidence="2 3" key="1">
    <citation type="journal article" date="2024" name="Ann. Entomol. Soc. Am.">
        <title>Genomic analyses of the southern and eastern yellowjacket wasps (Hymenoptera: Vespidae) reveal evolutionary signatures of social life.</title>
        <authorList>
            <person name="Catto M.A."/>
            <person name="Caine P.B."/>
            <person name="Orr S.E."/>
            <person name="Hunt B.G."/>
            <person name="Goodisman M.A.D."/>
        </authorList>
    </citation>
    <scope>NUCLEOTIDE SEQUENCE [LARGE SCALE GENOMIC DNA]</scope>
    <source>
        <strain evidence="2">233</strain>
        <tissue evidence="2">Head and thorax</tissue>
    </source>
</reference>
<feature type="region of interest" description="Disordered" evidence="1">
    <location>
        <begin position="105"/>
        <end position="151"/>
    </location>
</feature>
<comment type="caution">
    <text evidence="2">The sequence shown here is derived from an EMBL/GenBank/DDBJ whole genome shotgun (WGS) entry which is preliminary data.</text>
</comment>
<gene>
    <name evidence="2" type="ORF">V1478_013841</name>
</gene>
<evidence type="ECO:0000313" key="3">
    <source>
        <dbReference type="Proteomes" id="UP001607302"/>
    </source>
</evidence>
<feature type="compositionally biased region" description="Basic residues" evidence="1">
    <location>
        <begin position="118"/>
        <end position="128"/>
    </location>
</feature>
<feature type="compositionally biased region" description="Basic and acidic residues" evidence="1">
    <location>
        <begin position="129"/>
        <end position="139"/>
    </location>
</feature>
<protein>
    <submittedName>
        <fullName evidence="2">Uncharacterized protein</fullName>
    </submittedName>
</protein>
<keyword evidence="3" id="KW-1185">Reference proteome</keyword>
<evidence type="ECO:0000256" key="1">
    <source>
        <dbReference type="SAM" id="MobiDB-lite"/>
    </source>
</evidence>
<accession>A0ABD2A8U9</accession>
<evidence type="ECO:0000313" key="2">
    <source>
        <dbReference type="EMBL" id="KAL2716165.1"/>
    </source>
</evidence>
<dbReference type="Proteomes" id="UP001607302">
    <property type="component" value="Unassembled WGS sequence"/>
</dbReference>
<organism evidence="2 3">
    <name type="scientific">Vespula squamosa</name>
    <name type="common">Southern yellow jacket</name>
    <name type="synonym">Wasp</name>
    <dbReference type="NCBI Taxonomy" id="30214"/>
    <lineage>
        <taxon>Eukaryota</taxon>
        <taxon>Metazoa</taxon>
        <taxon>Ecdysozoa</taxon>
        <taxon>Arthropoda</taxon>
        <taxon>Hexapoda</taxon>
        <taxon>Insecta</taxon>
        <taxon>Pterygota</taxon>
        <taxon>Neoptera</taxon>
        <taxon>Endopterygota</taxon>
        <taxon>Hymenoptera</taxon>
        <taxon>Apocrita</taxon>
        <taxon>Aculeata</taxon>
        <taxon>Vespoidea</taxon>
        <taxon>Vespidae</taxon>
        <taxon>Vespinae</taxon>
        <taxon>Vespula</taxon>
    </lineage>
</organism>
<proteinExistence type="predicted"/>
<dbReference type="EMBL" id="JAUDFV010000154">
    <property type="protein sequence ID" value="KAL2716165.1"/>
    <property type="molecule type" value="Genomic_DNA"/>
</dbReference>
<dbReference type="AlphaFoldDB" id="A0ABD2A8U9"/>
<sequence length="305" mass="34226">MNDLHGERTRLVLNRRYERVCRVSASGRKFNAFDPQLSFMLLILLVLLDEVRTNLHVSEGRKKDVATSSTRSVGQVIAVKTNVDEGRTGGYLFLGRTKRRWETEGFRGEGRETSSSSSRRRRRRRRRRFGGESETHDYSGEPPSPSPAASLGPFPARWDPVVVVIVVVACTTRRILLGTMSGLNESIFVGLYSEIPFPTELVRRKKSKRFRVLREKERPTSHAIGEVFLVGVQNVRGLGGINVMGGSGLPQSSPRIIQLARARDGDIRLSCTRPRQSPYVPVKRYLTPGTSNVPPICVRINYGTH</sequence>